<sequence>MENYGSHHPEDTSVYQQLSTRNTSDPLFRHYQQQHTVGEDKPESSGWRNQEGTLEVNRTHIEEFTHLRHKASPHVKSPRPKEKWMTNEHIEPRNADRHEKNEHELDRTIKGGSGQSGLENAGRWLHWD</sequence>
<feature type="compositionally biased region" description="Basic and acidic residues" evidence="1">
    <location>
        <begin position="1"/>
        <end position="11"/>
    </location>
</feature>
<evidence type="ECO:0000313" key="2">
    <source>
        <dbReference type="EMBL" id="VDP50522.1"/>
    </source>
</evidence>
<feature type="compositionally biased region" description="Basic residues" evidence="1">
    <location>
        <begin position="67"/>
        <end position="78"/>
    </location>
</feature>
<dbReference type="AlphaFoldDB" id="A0A183P5C4"/>
<dbReference type="EMBL" id="UZAL01029813">
    <property type="protein sequence ID" value="VDP50522.1"/>
    <property type="molecule type" value="Genomic_DNA"/>
</dbReference>
<keyword evidence="3" id="KW-1185">Reference proteome</keyword>
<dbReference type="Proteomes" id="UP000269396">
    <property type="component" value="Unassembled WGS sequence"/>
</dbReference>
<accession>A0A183P5C4</accession>
<gene>
    <name evidence="2" type="ORF">SMTD_LOCUS9560</name>
</gene>
<feature type="compositionally biased region" description="Polar residues" evidence="1">
    <location>
        <begin position="13"/>
        <end position="36"/>
    </location>
</feature>
<proteinExistence type="predicted"/>
<feature type="region of interest" description="Disordered" evidence="1">
    <location>
        <begin position="1"/>
        <end position="50"/>
    </location>
</feature>
<evidence type="ECO:0000256" key="1">
    <source>
        <dbReference type="SAM" id="MobiDB-lite"/>
    </source>
</evidence>
<name>A0A183P5C4_9TREM</name>
<organism evidence="2 3">
    <name type="scientific">Schistosoma mattheei</name>
    <dbReference type="NCBI Taxonomy" id="31246"/>
    <lineage>
        <taxon>Eukaryota</taxon>
        <taxon>Metazoa</taxon>
        <taxon>Spiralia</taxon>
        <taxon>Lophotrochozoa</taxon>
        <taxon>Platyhelminthes</taxon>
        <taxon>Trematoda</taxon>
        <taxon>Digenea</taxon>
        <taxon>Strigeidida</taxon>
        <taxon>Schistosomatoidea</taxon>
        <taxon>Schistosomatidae</taxon>
        <taxon>Schistosoma</taxon>
    </lineage>
</organism>
<feature type="region of interest" description="Disordered" evidence="1">
    <location>
        <begin position="66"/>
        <end position="128"/>
    </location>
</feature>
<evidence type="ECO:0000313" key="3">
    <source>
        <dbReference type="Proteomes" id="UP000269396"/>
    </source>
</evidence>
<protein>
    <submittedName>
        <fullName evidence="2">Uncharacterized protein</fullName>
    </submittedName>
</protein>
<feature type="compositionally biased region" description="Basic and acidic residues" evidence="1">
    <location>
        <begin position="79"/>
        <end position="109"/>
    </location>
</feature>
<reference evidence="2 3" key="1">
    <citation type="submission" date="2018-11" db="EMBL/GenBank/DDBJ databases">
        <authorList>
            <consortium name="Pathogen Informatics"/>
        </authorList>
    </citation>
    <scope>NUCLEOTIDE SEQUENCE [LARGE SCALE GENOMIC DNA]</scope>
    <source>
        <strain>Denwood</strain>
        <strain evidence="3">Zambia</strain>
    </source>
</reference>